<sequence length="278" mass="29329">LHLYYPATLKGDNNPNTQGDADPLLNYPYGCCGKEVPGNCKGHLGLVGTDEGKATANWVAGQKANFSVSGHAIDTPIFNPVGGNHGGGSAQIGFSIDGGKTFKVAKTWQGNWPDHNVHSLEPADMTYDFEVPADLPEGDAIFAWTWVNREVEFNMNCAVVSIQGSSGDPDPSSSAAPEPTSTQASAPDQTSEPSQFTLQGCTCACPAQTWSQSCTCTDCQSPSTKQAVAFTSRPDMLLNIDFEGASCKSEGNPTEMKYPDPGPDVVVADDGQYALAEP</sequence>
<evidence type="ECO:0000256" key="1">
    <source>
        <dbReference type="SAM" id="MobiDB-lite"/>
    </source>
</evidence>
<keyword evidence="3" id="KW-1185">Reference proteome</keyword>
<dbReference type="Gene3D" id="2.70.50.70">
    <property type="match status" value="1"/>
</dbReference>
<feature type="non-terminal residue" evidence="2">
    <location>
        <position position="1"/>
    </location>
</feature>
<dbReference type="OrthoDB" id="2342176at2759"/>
<evidence type="ECO:0008006" key="4">
    <source>
        <dbReference type="Google" id="ProtNLM"/>
    </source>
</evidence>
<evidence type="ECO:0000313" key="2">
    <source>
        <dbReference type="EMBL" id="KAF2660120.1"/>
    </source>
</evidence>
<feature type="region of interest" description="Disordered" evidence="1">
    <location>
        <begin position="163"/>
        <end position="193"/>
    </location>
</feature>
<reference evidence="2" key="1">
    <citation type="journal article" date="2020" name="Stud. Mycol.">
        <title>101 Dothideomycetes genomes: a test case for predicting lifestyles and emergence of pathogens.</title>
        <authorList>
            <person name="Haridas S."/>
            <person name="Albert R."/>
            <person name="Binder M."/>
            <person name="Bloem J."/>
            <person name="Labutti K."/>
            <person name="Salamov A."/>
            <person name="Andreopoulos B."/>
            <person name="Baker S."/>
            <person name="Barry K."/>
            <person name="Bills G."/>
            <person name="Bluhm B."/>
            <person name="Cannon C."/>
            <person name="Castanera R."/>
            <person name="Culley D."/>
            <person name="Daum C."/>
            <person name="Ezra D."/>
            <person name="Gonzalez J."/>
            <person name="Henrissat B."/>
            <person name="Kuo A."/>
            <person name="Liang C."/>
            <person name="Lipzen A."/>
            <person name="Lutzoni F."/>
            <person name="Magnuson J."/>
            <person name="Mondo S."/>
            <person name="Nolan M."/>
            <person name="Ohm R."/>
            <person name="Pangilinan J."/>
            <person name="Park H.-J."/>
            <person name="Ramirez L."/>
            <person name="Alfaro M."/>
            <person name="Sun H."/>
            <person name="Tritt A."/>
            <person name="Yoshinaga Y."/>
            <person name="Zwiers L.-H."/>
            <person name="Turgeon B."/>
            <person name="Goodwin S."/>
            <person name="Spatafora J."/>
            <person name="Crous P."/>
            <person name="Grigoriev I."/>
        </authorList>
    </citation>
    <scope>NUCLEOTIDE SEQUENCE</scope>
    <source>
        <strain evidence="2">CBS 122681</strain>
    </source>
</reference>
<dbReference type="Proteomes" id="UP000799324">
    <property type="component" value="Unassembled WGS sequence"/>
</dbReference>
<dbReference type="EMBL" id="MU004302">
    <property type="protein sequence ID" value="KAF2660120.1"/>
    <property type="molecule type" value="Genomic_DNA"/>
</dbReference>
<gene>
    <name evidence="2" type="ORF">K491DRAFT_554458</name>
</gene>
<feature type="compositionally biased region" description="Low complexity" evidence="1">
    <location>
        <begin position="163"/>
        <end position="187"/>
    </location>
</feature>
<feature type="non-terminal residue" evidence="2">
    <location>
        <position position="278"/>
    </location>
</feature>
<protein>
    <recommendedName>
        <fullName evidence="4">Lytic polysaccharide monooxygenase</fullName>
    </recommendedName>
</protein>
<proteinExistence type="predicted"/>
<accession>A0A6A6TJQ2</accession>
<name>A0A6A6TJQ2_9PLEO</name>
<dbReference type="PANTHER" id="PTHR36182:SF1">
    <property type="entry name" value="PROTEIN, PUTATIVE (AFU_ORTHOLOGUE AFUA_6G10930)-RELATED"/>
    <property type="match status" value="1"/>
</dbReference>
<dbReference type="PANTHER" id="PTHR36182">
    <property type="entry name" value="PROTEIN, PUTATIVE (AFU_ORTHOLOGUE AFUA_6G10930)-RELATED"/>
    <property type="match status" value="1"/>
</dbReference>
<organism evidence="2 3">
    <name type="scientific">Lophiostoma macrostomum CBS 122681</name>
    <dbReference type="NCBI Taxonomy" id="1314788"/>
    <lineage>
        <taxon>Eukaryota</taxon>
        <taxon>Fungi</taxon>
        <taxon>Dikarya</taxon>
        <taxon>Ascomycota</taxon>
        <taxon>Pezizomycotina</taxon>
        <taxon>Dothideomycetes</taxon>
        <taxon>Pleosporomycetidae</taxon>
        <taxon>Pleosporales</taxon>
        <taxon>Lophiostomataceae</taxon>
        <taxon>Lophiostoma</taxon>
    </lineage>
</organism>
<dbReference type="AlphaFoldDB" id="A0A6A6TJQ2"/>
<evidence type="ECO:0000313" key="3">
    <source>
        <dbReference type="Proteomes" id="UP000799324"/>
    </source>
</evidence>